<reference evidence="3 4" key="1">
    <citation type="submission" date="2022-11" db="UniProtKB">
        <authorList>
            <consortium name="WormBaseParasite"/>
        </authorList>
    </citation>
    <scope>IDENTIFICATION</scope>
</reference>
<evidence type="ECO:0000313" key="4">
    <source>
        <dbReference type="WBParaSite" id="PgR057_g055_t05"/>
    </source>
</evidence>
<protein>
    <submittedName>
        <fullName evidence="3 4">PPIase cyclophilin-type domain-containing protein</fullName>
    </submittedName>
</protein>
<sequence>KISHYYLCLSHRAAARMGLVLGIPSQLLQPFDKKKRRILPYSALSPRVYFLLCSEDGDKIGLVTFKLSAHILPKICENFLSLCKGDKESDLGFEYTYKGTHLHLINKNQKVLVGGDIVNRNGSGGYSIYGRSFDDKPKQIDYHRRGVLFMLTQGAKSNKVDSQFFICLDIPKATNDGIAFGYVEEGLRILESVLQYGDANGVPRKKIIIYDCGQL</sequence>
<dbReference type="Gene3D" id="2.40.100.10">
    <property type="entry name" value="Cyclophilin-like"/>
    <property type="match status" value="1"/>
</dbReference>
<dbReference type="GO" id="GO:0005737">
    <property type="term" value="C:cytoplasm"/>
    <property type="evidence" value="ECO:0007669"/>
    <property type="project" value="TreeGrafter"/>
</dbReference>
<evidence type="ECO:0000259" key="1">
    <source>
        <dbReference type="PROSITE" id="PS50072"/>
    </source>
</evidence>
<dbReference type="PANTHER" id="PTHR11071">
    <property type="entry name" value="PEPTIDYL-PROLYL CIS-TRANS ISOMERASE"/>
    <property type="match status" value="1"/>
</dbReference>
<evidence type="ECO:0000313" key="3">
    <source>
        <dbReference type="WBParaSite" id="PgR057_g055_t03"/>
    </source>
</evidence>
<dbReference type="Pfam" id="PF00160">
    <property type="entry name" value="Pro_isomerase"/>
    <property type="match status" value="1"/>
</dbReference>
<organism evidence="2 5">
    <name type="scientific">Parascaris univalens</name>
    <name type="common">Nematode worm</name>
    <dbReference type="NCBI Taxonomy" id="6257"/>
    <lineage>
        <taxon>Eukaryota</taxon>
        <taxon>Metazoa</taxon>
        <taxon>Ecdysozoa</taxon>
        <taxon>Nematoda</taxon>
        <taxon>Chromadorea</taxon>
        <taxon>Rhabditida</taxon>
        <taxon>Spirurina</taxon>
        <taxon>Ascaridomorpha</taxon>
        <taxon>Ascaridoidea</taxon>
        <taxon>Ascarididae</taxon>
        <taxon>Parascaris</taxon>
    </lineage>
</organism>
<dbReference type="InterPro" id="IPR029000">
    <property type="entry name" value="Cyclophilin-like_dom_sf"/>
</dbReference>
<dbReference type="WBParaSite" id="PgR057_g055_t06">
    <property type="protein sequence ID" value="PgR057_g055_t06"/>
    <property type="gene ID" value="PgR057_g055"/>
</dbReference>
<evidence type="ECO:0000313" key="5">
    <source>
        <dbReference type="WBParaSite" id="PgR057_g055_t06"/>
    </source>
</evidence>
<name>A0A915BSR6_PARUN</name>
<dbReference type="AlphaFoldDB" id="A0A915BSR6"/>
<dbReference type="Proteomes" id="UP000887569">
    <property type="component" value="Unplaced"/>
</dbReference>
<dbReference type="PROSITE" id="PS50072">
    <property type="entry name" value="CSA_PPIASE_2"/>
    <property type="match status" value="1"/>
</dbReference>
<keyword evidence="2" id="KW-1185">Reference proteome</keyword>
<dbReference type="InterPro" id="IPR002130">
    <property type="entry name" value="Cyclophilin-type_PPIase_dom"/>
</dbReference>
<dbReference type="GO" id="GO:0016018">
    <property type="term" value="F:cyclosporin A binding"/>
    <property type="evidence" value="ECO:0007669"/>
    <property type="project" value="TreeGrafter"/>
</dbReference>
<dbReference type="WBParaSite" id="PgR057_g055_t03">
    <property type="protein sequence ID" value="PgR057_g055_t03"/>
    <property type="gene ID" value="PgR057_g055"/>
</dbReference>
<dbReference type="WBParaSite" id="PgR057_g055_t05">
    <property type="protein sequence ID" value="PgR057_g055_t05"/>
    <property type="gene ID" value="PgR057_g055"/>
</dbReference>
<dbReference type="GO" id="GO:0003755">
    <property type="term" value="F:peptidyl-prolyl cis-trans isomerase activity"/>
    <property type="evidence" value="ECO:0007669"/>
    <property type="project" value="InterPro"/>
</dbReference>
<evidence type="ECO:0000313" key="2">
    <source>
        <dbReference type="Proteomes" id="UP000887569"/>
    </source>
</evidence>
<proteinExistence type="predicted"/>
<dbReference type="SUPFAM" id="SSF50891">
    <property type="entry name" value="Cyclophilin-like"/>
    <property type="match status" value="1"/>
</dbReference>
<dbReference type="GO" id="GO:0006457">
    <property type="term" value="P:protein folding"/>
    <property type="evidence" value="ECO:0007669"/>
    <property type="project" value="TreeGrafter"/>
</dbReference>
<accession>A0A915BSR6</accession>
<feature type="domain" description="PPIase cyclophilin-type" evidence="1">
    <location>
        <begin position="50"/>
        <end position="214"/>
    </location>
</feature>
<dbReference type="PANTHER" id="PTHR11071:SF561">
    <property type="entry name" value="PEPTIDYL-PROLYL CIS-TRANS ISOMERASE D-RELATED"/>
    <property type="match status" value="1"/>
</dbReference>